<dbReference type="Pfam" id="PF13560">
    <property type="entry name" value="HTH_31"/>
    <property type="match status" value="1"/>
</dbReference>
<dbReference type="STRING" id="909613.UO65_0692"/>
<dbReference type="SUPFAM" id="SSF47413">
    <property type="entry name" value="lambda repressor-like DNA-binding domains"/>
    <property type="match status" value="1"/>
</dbReference>
<dbReference type="Gene3D" id="1.10.260.40">
    <property type="entry name" value="lambda repressor-like DNA-binding domains"/>
    <property type="match status" value="1"/>
</dbReference>
<sequence>MPTPTTTAPATAEEPGARAKTLRGLLLARELDAARQARGFTTRNLAAGMSMSPAMLNRVMTGRRVPTALEIGGLCSLLDIHPARRRHLYRLTADADLTDWLLMTDAEENPVDQVEHIAETITCFASHLIPRPLRTNAYNDAITHTTAAHSTPTAASARAMEISMFLLHPRSLQHPGVPVAVMREQLHHLRDTHLHRIRLLPAAVPPEPGFRVLGIDHFPPVVHIEHHNTTVLLEHPAATATHTTFLHRAEAASLTVDHAREILTDTTGPGRSR</sequence>
<gene>
    <name evidence="2" type="ORF">UO65_0692</name>
</gene>
<keyword evidence="3" id="KW-1185">Reference proteome</keyword>
<evidence type="ECO:0000313" key="2">
    <source>
        <dbReference type="EMBL" id="EWC63981.1"/>
    </source>
</evidence>
<dbReference type="CDD" id="cd00093">
    <property type="entry name" value="HTH_XRE"/>
    <property type="match status" value="1"/>
</dbReference>
<evidence type="ECO:0000259" key="1">
    <source>
        <dbReference type="PROSITE" id="PS50943"/>
    </source>
</evidence>
<dbReference type="Proteomes" id="UP000019277">
    <property type="component" value="Unassembled WGS sequence"/>
</dbReference>
<protein>
    <recommendedName>
        <fullName evidence="1">HTH cro/C1-type domain-containing protein</fullName>
    </recommendedName>
</protein>
<dbReference type="OrthoDB" id="3693079at2"/>
<dbReference type="InterPro" id="IPR010982">
    <property type="entry name" value="Lambda_DNA-bd_dom_sf"/>
</dbReference>
<name>W7J4R6_9PSEU</name>
<dbReference type="Pfam" id="PF19054">
    <property type="entry name" value="DUF5753"/>
    <property type="match status" value="1"/>
</dbReference>
<dbReference type="PROSITE" id="PS50943">
    <property type="entry name" value="HTH_CROC1"/>
    <property type="match status" value="1"/>
</dbReference>
<feature type="domain" description="HTH cro/C1-type" evidence="1">
    <location>
        <begin position="31"/>
        <end position="85"/>
    </location>
</feature>
<reference evidence="2 3" key="1">
    <citation type="journal article" date="2014" name="Genome Announc.">
        <title>Draft Genome Sequence of the Antitrypanosomally Active Sponge-Associated Bacterium Actinokineospora sp. Strain EG49.</title>
        <authorList>
            <person name="Harjes J."/>
            <person name="Ryu T."/>
            <person name="Abdelmohsen U.R."/>
            <person name="Moitinho-Silva L."/>
            <person name="Horn H."/>
            <person name="Ravasi T."/>
            <person name="Hentschel U."/>
        </authorList>
    </citation>
    <scope>NUCLEOTIDE SEQUENCE [LARGE SCALE GENOMIC DNA]</scope>
    <source>
        <strain evidence="2 3">EG49</strain>
    </source>
</reference>
<dbReference type="RefSeq" id="WP_035278612.1">
    <property type="nucleotide sequence ID" value="NZ_AYXG01000027.1"/>
</dbReference>
<dbReference type="SMART" id="SM00530">
    <property type="entry name" value="HTH_XRE"/>
    <property type="match status" value="1"/>
</dbReference>
<dbReference type="InterPro" id="IPR001387">
    <property type="entry name" value="Cro/C1-type_HTH"/>
</dbReference>
<accession>W7J4R6</accession>
<organism evidence="2 3">
    <name type="scientific">Actinokineospora spheciospongiae</name>
    <dbReference type="NCBI Taxonomy" id="909613"/>
    <lineage>
        <taxon>Bacteria</taxon>
        <taxon>Bacillati</taxon>
        <taxon>Actinomycetota</taxon>
        <taxon>Actinomycetes</taxon>
        <taxon>Pseudonocardiales</taxon>
        <taxon>Pseudonocardiaceae</taxon>
        <taxon>Actinokineospora</taxon>
    </lineage>
</organism>
<dbReference type="eggNOG" id="COG1396">
    <property type="taxonomic scope" value="Bacteria"/>
</dbReference>
<evidence type="ECO:0000313" key="3">
    <source>
        <dbReference type="Proteomes" id="UP000019277"/>
    </source>
</evidence>
<dbReference type="EMBL" id="AYXG01000027">
    <property type="protein sequence ID" value="EWC63981.1"/>
    <property type="molecule type" value="Genomic_DNA"/>
</dbReference>
<comment type="caution">
    <text evidence="2">The sequence shown here is derived from an EMBL/GenBank/DDBJ whole genome shotgun (WGS) entry which is preliminary data.</text>
</comment>
<dbReference type="GO" id="GO:0003677">
    <property type="term" value="F:DNA binding"/>
    <property type="evidence" value="ECO:0007669"/>
    <property type="project" value="InterPro"/>
</dbReference>
<proteinExistence type="predicted"/>
<dbReference type="AlphaFoldDB" id="W7J4R6"/>
<dbReference type="InterPro" id="IPR043917">
    <property type="entry name" value="DUF5753"/>
</dbReference>